<dbReference type="PROSITE" id="PS51755">
    <property type="entry name" value="OMPR_PHOB"/>
    <property type="match status" value="1"/>
</dbReference>
<evidence type="ECO:0000256" key="1">
    <source>
        <dbReference type="ARBA" id="ARBA00005820"/>
    </source>
</evidence>
<dbReference type="InterPro" id="IPR058852">
    <property type="entry name" value="HTH_77"/>
</dbReference>
<comment type="caution">
    <text evidence="7">The sequence shown here is derived from an EMBL/GenBank/DDBJ whole genome shotgun (WGS) entry which is preliminary data.</text>
</comment>
<dbReference type="Pfam" id="PF13401">
    <property type="entry name" value="AAA_22"/>
    <property type="match status" value="1"/>
</dbReference>
<dbReference type="GO" id="GO:0006355">
    <property type="term" value="P:regulation of DNA-templated transcription"/>
    <property type="evidence" value="ECO:0007669"/>
    <property type="project" value="InterPro"/>
</dbReference>
<dbReference type="InterPro" id="IPR016032">
    <property type="entry name" value="Sig_transdc_resp-reg_C-effctor"/>
</dbReference>
<dbReference type="Gene3D" id="1.10.10.10">
    <property type="entry name" value="Winged helix-like DNA-binding domain superfamily/Winged helix DNA-binding domain"/>
    <property type="match status" value="1"/>
</dbReference>
<feature type="DNA-binding region" description="OmpR/PhoB-type" evidence="5">
    <location>
        <begin position="1"/>
        <end position="91"/>
    </location>
</feature>
<dbReference type="InterPro" id="IPR001867">
    <property type="entry name" value="OmpR/PhoB-type_DNA-bd"/>
</dbReference>
<dbReference type="Pfam" id="PF00486">
    <property type="entry name" value="Trans_reg_C"/>
    <property type="match status" value="1"/>
</dbReference>
<dbReference type="Gene3D" id="1.25.40.10">
    <property type="entry name" value="Tetratricopeptide repeat domain"/>
    <property type="match status" value="2"/>
</dbReference>
<name>A0A7K0CTD4_9ACTN</name>
<dbReference type="Pfam" id="PF25872">
    <property type="entry name" value="HTH_77"/>
    <property type="match status" value="1"/>
</dbReference>
<evidence type="ECO:0000256" key="3">
    <source>
        <dbReference type="ARBA" id="ARBA00023125"/>
    </source>
</evidence>
<organism evidence="7 8">
    <name type="scientific">Streptomyces smaragdinus</name>
    <dbReference type="NCBI Taxonomy" id="2585196"/>
    <lineage>
        <taxon>Bacteria</taxon>
        <taxon>Bacillati</taxon>
        <taxon>Actinomycetota</taxon>
        <taxon>Actinomycetes</taxon>
        <taxon>Kitasatosporales</taxon>
        <taxon>Streptomycetaceae</taxon>
        <taxon>Streptomyces</taxon>
    </lineage>
</organism>
<comment type="similarity">
    <text evidence="1">Belongs to the AfsR/DnrI/RedD regulatory family.</text>
</comment>
<keyword evidence="8" id="KW-1185">Reference proteome</keyword>
<dbReference type="PROSITE" id="PS50005">
    <property type="entry name" value="TPR"/>
    <property type="match status" value="1"/>
</dbReference>
<protein>
    <recommendedName>
        <fullName evidence="6">OmpR/PhoB-type domain-containing protein</fullName>
    </recommendedName>
</protein>
<evidence type="ECO:0000259" key="6">
    <source>
        <dbReference type="PROSITE" id="PS51755"/>
    </source>
</evidence>
<accession>A0A7K0CTD4</accession>
<dbReference type="CDD" id="cd15831">
    <property type="entry name" value="BTAD"/>
    <property type="match status" value="1"/>
</dbReference>
<keyword evidence="2" id="KW-0902">Two-component regulatory system</keyword>
<evidence type="ECO:0000256" key="2">
    <source>
        <dbReference type="ARBA" id="ARBA00023012"/>
    </source>
</evidence>
<feature type="domain" description="OmpR/PhoB-type" evidence="6">
    <location>
        <begin position="1"/>
        <end position="91"/>
    </location>
</feature>
<dbReference type="SMART" id="SM01043">
    <property type="entry name" value="BTAD"/>
    <property type="match status" value="1"/>
</dbReference>
<dbReference type="InterPro" id="IPR005158">
    <property type="entry name" value="BTAD"/>
</dbReference>
<dbReference type="InterPro" id="IPR027417">
    <property type="entry name" value="P-loop_NTPase"/>
</dbReference>
<keyword evidence="4" id="KW-0802">TPR repeat</keyword>
<dbReference type="InterPro" id="IPR049945">
    <property type="entry name" value="AAA_22"/>
</dbReference>
<evidence type="ECO:0000313" key="8">
    <source>
        <dbReference type="Proteomes" id="UP000466345"/>
    </source>
</evidence>
<keyword evidence="3 5" id="KW-0238">DNA-binding</keyword>
<dbReference type="GO" id="GO:0000160">
    <property type="term" value="P:phosphorelay signal transduction system"/>
    <property type="evidence" value="ECO:0007669"/>
    <property type="project" value="UniProtKB-KW"/>
</dbReference>
<dbReference type="PANTHER" id="PTHR47691:SF3">
    <property type="entry name" value="HTH-TYPE TRANSCRIPTIONAL REGULATOR RV0890C-RELATED"/>
    <property type="match status" value="1"/>
</dbReference>
<dbReference type="SMART" id="SM00862">
    <property type="entry name" value="Trans_reg_C"/>
    <property type="match status" value="1"/>
</dbReference>
<dbReference type="RefSeq" id="WP_323378985.1">
    <property type="nucleotide sequence ID" value="NZ_WEGJ01000066.1"/>
</dbReference>
<dbReference type="AlphaFoldDB" id="A0A7K0CTD4"/>
<dbReference type="SUPFAM" id="SSF46894">
    <property type="entry name" value="C-terminal effector domain of the bipartite response regulators"/>
    <property type="match status" value="1"/>
</dbReference>
<dbReference type="EMBL" id="WEGJ01000066">
    <property type="protein sequence ID" value="MQY16698.1"/>
    <property type="molecule type" value="Genomic_DNA"/>
</dbReference>
<dbReference type="InterPro" id="IPR011990">
    <property type="entry name" value="TPR-like_helical_dom_sf"/>
</dbReference>
<dbReference type="GO" id="GO:0003677">
    <property type="term" value="F:DNA binding"/>
    <property type="evidence" value="ECO:0007669"/>
    <property type="project" value="UniProtKB-UniRule"/>
</dbReference>
<dbReference type="SUPFAM" id="SSF52540">
    <property type="entry name" value="P-loop containing nucleoside triphosphate hydrolases"/>
    <property type="match status" value="1"/>
</dbReference>
<dbReference type="SUPFAM" id="SSF48452">
    <property type="entry name" value="TPR-like"/>
    <property type="match status" value="2"/>
</dbReference>
<dbReference type="Proteomes" id="UP000466345">
    <property type="component" value="Unassembled WGS sequence"/>
</dbReference>
<dbReference type="PANTHER" id="PTHR47691">
    <property type="entry name" value="REGULATOR-RELATED"/>
    <property type="match status" value="1"/>
</dbReference>
<feature type="repeat" description="TPR" evidence="4">
    <location>
        <begin position="807"/>
        <end position="840"/>
    </location>
</feature>
<reference evidence="7 8" key="1">
    <citation type="submission" date="2019-10" db="EMBL/GenBank/DDBJ databases">
        <title>Streptomyces smaragdinus sp. nov. and Streptomyces fabii sp. nov., isolated from the gut of fungus growing-termite Macrotermes natalensis.</title>
        <authorList>
            <person name="Schwitalla J."/>
            <person name="Benndorf R."/>
            <person name="Martin K."/>
            <person name="De Beer W."/>
            <person name="Kaster A.-K."/>
            <person name="Vollmers J."/>
            <person name="Poulsen M."/>
            <person name="Beemelmanns C."/>
        </authorList>
    </citation>
    <scope>NUCLEOTIDE SEQUENCE [LARGE SCALE GENOMIC DNA]</scope>
    <source>
        <strain evidence="7 8">RB5</strain>
    </source>
</reference>
<evidence type="ECO:0000313" key="7">
    <source>
        <dbReference type="EMBL" id="MQY16698.1"/>
    </source>
</evidence>
<proteinExistence type="inferred from homology"/>
<gene>
    <name evidence="7" type="ORF">SRB5_69000</name>
</gene>
<dbReference type="GO" id="GO:0016887">
    <property type="term" value="F:ATP hydrolysis activity"/>
    <property type="evidence" value="ECO:0007669"/>
    <property type="project" value="InterPro"/>
</dbReference>
<evidence type="ECO:0000256" key="4">
    <source>
        <dbReference type="PROSITE-ProRule" id="PRU00339"/>
    </source>
</evidence>
<sequence length="1055" mass="114381">MRYLILGPTEARASDGTPVPLGGARLRAVLTVLALHPGATVSIDTLTDEVWADDTPPSDAPAAVQALIGRLRRTLGKEAVGSTPNGYRLEAGRNDVDLTHFEDLASRPDGDPPHKTAARLREALALWRGEALTDLPGRAQAAAHAQALRRTATHRLFEAELTLGNAEALIPELRAAVADHPLDERFHAQLMTALSAAGRPADALAAYEDARRTLADTLGTDPGPELKALHGELLTAPEPLPADRKTNLRARLTSFVGRADDLRTIHADLGGSRLVTLTGPGGSGKTRLAEEAAARTERPDGVRLVELAPLDDPSAVPGAVLSALGGRETVMLSGFDGARRSEDPTRQLLDHCAHRDLLLVLDNCEHVIEAAAALTATLLERCPRLTVLATSREPLGVPGELVRPVEPLPPPHALRLFAERARTVRPDFDPAEDTDGAIAEICRRLDGLPLAIELAAARLRMLTPRQIADRLDDRFRLLTGGSRTVLPRQQTLRAVVDWSWDLLDDRERTLLRRLSVFAGGWTLDAAESVCGDDALDLLGSLVDKSLLGTDTTGPEARYRMLETIHEYAAERAAEHPADREATIRRHTAHYRAFVTAAEPELRSAGQLEWMPRVEAELDNLRAALQHTLDAGAEDDALALILALGWFWSVRDYRAEGAAWCARAAALWPPADDEDHPAFWRRLDLQLLRYYLIVDTMNRADMQSPEIQEMLRRGLELYSRPGVPGARFPGLMWPFSAFLLTGDLPLLEFLDAAAENVRRYGGDWELGLVLTFRLHVVIDSHGGMETALRDLAVTEEAAARAGDRWILAQAVSAKGEMAVYRGRYEEARAAYEEAIRLSREIGAHTEVPMLRSRLAELAFRVGDLERAERLMDQAEREAADRGHHDIRTYNAVVHAGIALFRGDVAGARSWYETSRAEVMRTAVPPLFEVLLGCLGAQIVAAEGGTAEGLKSLAQSLRAGVGANCTEAILASVAEAGAQVLSTAGAHSPVPSLMGAATAWRGTAPRAVPEEDRAAAVERAARRALGDGPYEELHARGRRLTPEEAARLLETSAAADG</sequence>
<dbReference type="InterPro" id="IPR019734">
    <property type="entry name" value="TPR_rpt"/>
</dbReference>
<dbReference type="Pfam" id="PF03704">
    <property type="entry name" value="BTAD"/>
    <property type="match status" value="1"/>
</dbReference>
<dbReference type="PRINTS" id="PR00364">
    <property type="entry name" value="DISEASERSIST"/>
</dbReference>
<dbReference type="InterPro" id="IPR036388">
    <property type="entry name" value="WH-like_DNA-bd_sf"/>
</dbReference>
<evidence type="ECO:0000256" key="5">
    <source>
        <dbReference type="PROSITE-ProRule" id="PRU01091"/>
    </source>
</evidence>